<dbReference type="EMBL" id="UZAH01033323">
    <property type="protein sequence ID" value="VDP27982.1"/>
    <property type="molecule type" value="Genomic_DNA"/>
</dbReference>
<dbReference type="WBParaSite" id="HPBE_0002177801-mRNA-1">
    <property type="protein sequence ID" value="HPBE_0002177801-mRNA-1"/>
    <property type="gene ID" value="HPBE_0002177801"/>
</dbReference>
<protein>
    <submittedName>
        <fullName evidence="3">Reverse transcriptase domain-containing protein</fullName>
    </submittedName>
</protein>
<sequence>MSLKGALKRWQDYFEGNSTKEFLHPAVPSADPILDPVYKVTVEETVEALRNMRPGKATGPEGLPADLWKSKFWYSAEWLAKFFNQIVAEKKVPDVFQEITTIPIWKKKDSPADCSNYRPILLLSHSMNISERILDRQIREIVKLSGNQCGFVAGCGTIDAMTQPHAARPGTRHLAVLWRPEIPPTTKAVVEEVRCACDRNARRRQRERVENHLTGTMVTRPGKKVNRAMVTELLYGDKH</sequence>
<evidence type="ECO:0000313" key="1">
    <source>
        <dbReference type="EMBL" id="VDP27982.1"/>
    </source>
</evidence>
<dbReference type="OrthoDB" id="6146970at2759"/>
<evidence type="ECO:0000313" key="2">
    <source>
        <dbReference type="Proteomes" id="UP000050761"/>
    </source>
</evidence>
<dbReference type="PANTHER" id="PTHR19446">
    <property type="entry name" value="REVERSE TRANSCRIPTASES"/>
    <property type="match status" value="1"/>
</dbReference>
<reference evidence="3" key="2">
    <citation type="submission" date="2019-09" db="UniProtKB">
        <authorList>
            <consortium name="WormBaseParasite"/>
        </authorList>
    </citation>
    <scope>IDENTIFICATION</scope>
</reference>
<dbReference type="AlphaFoldDB" id="A0A183GGX9"/>
<dbReference type="Proteomes" id="UP000050761">
    <property type="component" value="Unassembled WGS sequence"/>
</dbReference>
<evidence type="ECO:0000313" key="3">
    <source>
        <dbReference type="WBParaSite" id="HPBE_0002177801-mRNA-1"/>
    </source>
</evidence>
<accession>A0A183GGX9</accession>
<keyword evidence="2" id="KW-1185">Reference proteome</keyword>
<name>A0A183GGX9_HELPZ</name>
<proteinExistence type="predicted"/>
<accession>A0A3P8BQ84</accession>
<reference evidence="1 2" key="1">
    <citation type="submission" date="2018-11" db="EMBL/GenBank/DDBJ databases">
        <authorList>
            <consortium name="Pathogen Informatics"/>
        </authorList>
    </citation>
    <scope>NUCLEOTIDE SEQUENCE [LARGE SCALE GENOMIC DNA]</scope>
</reference>
<organism evidence="2 3">
    <name type="scientific">Heligmosomoides polygyrus</name>
    <name type="common">Parasitic roundworm</name>
    <dbReference type="NCBI Taxonomy" id="6339"/>
    <lineage>
        <taxon>Eukaryota</taxon>
        <taxon>Metazoa</taxon>
        <taxon>Ecdysozoa</taxon>
        <taxon>Nematoda</taxon>
        <taxon>Chromadorea</taxon>
        <taxon>Rhabditida</taxon>
        <taxon>Rhabditina</taxon>
        <taxon>Rhabditomorpha</taxon>
        <taxon>Strongyloidea</taxon>
        <taxon>Heligmosomidae</taxon>
        <taxon>Heligmosomoides</taxon>
    </lineage>
</organism>
<gene>
    <name evidence="1" type="ORF">HPBE_LOCUS21777</name>
</gene>